<name>A0A0E9VTE3_ANGAN</name>
<protein>
    <submittedName>
        <fullName evidence="1">Uncharacterized protein</fullName>
    </submittedName>
</protein>
<dbReference type="EMBL" id="GBXM01028019">
    <property type="protein sequence ID" value="JAH80558.1"/>
    <property type="molecule type" value="Transcribed_RNA"/>
</dbReference>
<accession>A0A0E9VTE3</accession>
<reference evidence="1" key="1">
    <citation type="submission" date="2014-11" db="EMBL/GenBank/DDBJ databases">
        <authorList>
            <person name="Amaro Gonzalez C."/>
        </authorList>
    </citation>
    <scope>NUCLEOTIDE SEQUENCE</scope>
</reference>
<evidence type="ECO:0000313" key="1">
    <source>
        <dbReference type="EMBL" id="JAH80558.1"/>
    </source>
</evidence>
<proteinExistence type="predicted"/>
<organism evidence="1">
    <name type="scientific">Anguilla anguilla</name>
    <name type="common">European freshwater eel</name>
    <name type="synonym">Muraena anguilla</name>
    <dbReference type="NCBI Taxonomy" id="7936"/>
    <lineage>
        <taxon>Eukaryota</taxon>
        <taxon>Metazoa</taxon>
        <taxon>Chordata</taxon>
        <taxon>Craniata</taxon>
        <taxon>Vertebrata</taxon>
        <taxon>Euteleostomi</taxon>
        <taxon>Actinopterygii</taxon>
        <taxon>Neopterygii</taxon>
        <taxon>Teleostei</taxon>
        <taxon>Anguilliformes</taxon>
        <taxon>Anguillidae</taxon>
        <taxon>Anguilla</taxon>
    </lineage>
</organism>
<reference evidence="1" key="2">
    <citation type="journal article" date="2015" name="Fish Shellfish Immunol.">
        <title>Early steps in the European eel (Anguilla anguilla)-Vibrio vulnificus interaction in the gills: Role of the RtxA13 toxin.</title>
        <authorList>
            <person name="Callol A."/>
            <person name="Pajuelo D."/>
            <person name="Ebbesson L."/>
            <person name="Teles M."/>
            <person name="MacKenzie S."/>
            <person name="Amaro C."/>
        </authorList>
    </citation>
    <scope>NUCLEOTIDE SEQUENCE</scope>
</reference>
<sequence length="9" mass="920">MMPAPISSS</sequence>